<dbReference type="InterPro" id="IPR041577">
    <property type="entry name" value="RT_RNaseH_2"/>
</dbReference>
<keyword evidence="3" id="KW-1185">Reference proteome</keyword>
<comment type="caution">
    <text evidence="2">The sequence shown here is derived from an EMBL/GenBank/DDBJ whole genome shotgun (WGS) entry which is preliminary data.</text>
</comment>
<dbReference type="Gene3D" id="3.10.10.10">
    <property type="entry name" value="HIV Type 1 Reverse Transcriptase, subunit A, domain 1"/>
    <property type="match status" value="1"/>
</dbReference>
<evidence type="ECO:0000313" key="2">
    <source>
        <dbReference type="EMBL" id="KAK9025763.1"/>
    </source>
</evidence>
<gene>
    <name evidence="2" type="ORF">V6N11_038620</name>
</gene>
<dbReference type="EMBL" id="JBBPBN010000013">
    <property type="protein sequence ID" value="KAK9025763.1"/>
    <property type="molecule type" value="Genomic_DNA"/>
</dbReference>
<dbReference type="Pfam" id="PF17919">
    <property type="entry name" value="RT_RNaseH_2"/>
    <property type="match status" value="1"/>
</dbReference>
<sequence>MIQRIQEQTGIAIPDDEDIESFFSIEDEPSDQSLSAIQALDEEQEITETEWSSEEIYMFQNKISSNISSIVPIPHIQATVYLEKYDKPIPIIAFIDTGAAKSIMNPEVLLQEWWKPHIRYFTSASDQTFTTNLVSKPIIIQLFPGCSIRTTVLGSSLPGKDLVLGFDLYTKMKYLRILPTGIQYKGMYKSFVEIPRLFLTSPMEEISTIVKKIKDEVCADSHAEFLSKCHHPLWKNDEFFIRLPFKKNEDINPTKASYSEMNPEHQKLAEAECDELLQQDLIEPSDSQWSCEAFYVNKSPDEEAHTTLLKEFQQIVFKYGIMLSEKKMKIAQQEIEFLGMYLKDGKYQPGPHIAQELLKFPNEDLSKKQILKFLGVVNYLRDFIPKISKYTNPLRKMLKKDPPQWSKQQTMAVKILKEKLQQLPSLQIPSSGRRILQTDASDKYSGAVLFEDKDGKRYICGHKSGRFSDAEIHYHSTFKEILAVKKAISKFEFHLIGHHFLVEMDMSSFPQMLKFKHKIIPNPQLLR</sequence>
<reference evidence="2 3" key="1">
    <citation type="journal article" date="2024" name="G3 (Bethesda)">
        <title>Genome assembly of Hibiscus sabdariffa L. provides insights into metabolisms of medicinal natural products.</title>
        <authorList>
            <person name="Kim T."/>
        </authorList>
    </citation>
    <scope>NUCLEOTIDE SEQUENCE [LARGE SCALE GENOMIC DNA]</scope>
    <source>
        <strain evidence="2">TK-2024</strain>
        <tissue evidence="2">Old leaves</tissue>
    </source>
</reference>
<name>A0ABR2SLB1_9ROSI</name>
<proteinExistence type="predicted"/>
<dbReference type="PANTHER" id="PTHR33064">
    <property type="entry name" value="POL PROTEIN"/>
    <property type="match status" value="1"/>
</dbReference>
<dbReference type="Gene3D" id="3.30.70.270">
    <property type="match status" value="1"/>
</dbReference>
<evidence type="ECO:0000313" key="3">
    <source>
        <dbReference type="Proteomes" id="UP001396334"/>
    </source>
</evidence>
<dbReference type="InterPro" id="IPR051320">
    <property type="entry name" value="Viral_Replic_Matur_Polypro"/>
</dbReference>
<dbReference type="Proteomes" id="UP001396334">
    <property type="component" value="Unassembled WGS sequence"/>
</dbReference>
<evidence type="ECO:0000259" key="1">
    <source>
        <dbReference type="Pfam" id="PF17919"/>
    </source>
</evidence>
<dbReference type="PANTHER" id="PTHR33064:SF37">
    <property type="entry name" value="RIBONUCLEASE H"/>
    <property type="match status" value="1"/>
</dbReference>
<dbReference type="InterPro" id="IPR043502">
    <property type="entry name" value="DNA/RNA_pol_sf"/>
</dbReference>
<feature type="domain" description="Reverse transcriptase/retrotransposon-derived protein RNase H-like" evidence="1">
    <location>
        <begin position="405"/>
        <end position="502"/>
    </location>
</feature>
<protein>
    <recommendedName>
        <fullName evidence="1">Reverse transcriptase/retrotransposon-derived protein RNase H-like domain-containing protein</fullName>
    </recommendedName>
</protein>
<dbReference type="InterPro" id="IPR043128">
    <property type="entry name" value="Rev_trsase/Diguanyl_cyclase"/>
</dbReference>
<organism evidence="2 3">
    <name type="scientific">Hibiscus sabdariffa</name>
    <name type="common">roselle</name>
    <dbReference type="NCBI Taxonomy" id="183260"/>
    <lineage>
        <taxon>Eukaryota</taxon>
        <taxon>Viridiplantae</taxon>
        <taxon>Streptophyta</taxon>
        <taxon>Embryophyta</taxon>
        <taxon>Tracheophyta</taxon>
        <taxon>Spermatophyta</taxon>
        <taxon>Magnoliopsida</taxon>
        <taxon>eudicotyledons</taxon>
        <taxon>Gunneridae</taxon>
        <taxon>Pentapetalae</taxon>
        <taxon>rosids</taxon>
        <taxon>malvids</taxon>
        <taxon>Malvales</taxon>
        <taxon>Malvaceae</taxon>
        <taxon>Malvoideae</taxon>
        <taxon>Hibiscus</taxon>
    </lineage>
</organism>
<dbReference type="SUPFAM" id="SSF56672">
    <property type="entry name" value="DNA/RNA polymerases"/>
    <property type="match status" value="1"/>
</dbReference>
<accession>A0ABR2SLB1</accession>